<proteinExistence type="predicted"/>
<evidence type="ECO:0000313" key="2">
    <source>
        <dbReference type="Proteomes" id="UP000814128"/>
    </source>
</evidence>
<comment type="caution">
    <text evidence="1">The sequence shown here is derived from an EMBL/GenBank/DDBJ whole genome shotgun (WGS) entry which is preliminary data.</text>
</comment>
<protein>
    <submittedName>
        <fullName evidence="1">Uncharacterized protein</fullName>
    </submittedName>
</protein>
<dbReference type="Proteomes" id="UP000814128">
    <property type="component" value="Unassembled WGS sequence"/>
</dbReference>
<gene>
    <name evidence="1" type="ORF">K488DRAFT_40620</name>
</gene>
<name>A0ACB8QZ96_9AGAM</name>
<organism evidence="1 2">
    <name type="scientific">Vararia minispora EC-137</name>
    <dbReference type="NCBI Taxonomy" id="1314806"/>
    <lineage>
        <taxon>Eukaryota</taxon>
        <taxon>Fungi</taxon>
        <taxon>Dikarya</taxon>
        <taxon>Basidiomycota</taxon>
        <taxon>Agaricomycotina</taxon>
        <taxon>Agaricomycetes</taxon>
        <taxon>Russulales</taxon>
        <taxon>Lachnocladiaceae</taxon>
        <taxon>Vararia</taxon>
    </lineage>
</organism>
<feature type="non-terminal residue" evidence="1">
    <location>
        <position position="1"/>
    </location>
</feature>
<accession>A0ACB8QZ96</accession>
<evidence type="ECO:0000313" key="1">
    <source>
        <dbReference type="EMBL" id="KAI0036681.1"/>
    </source>
</evidence>
<reference evidence="1" key="1">
    <citation type="submission" date="2021-02" db="EMBL/GenBank/DDBJ databases">
        <authorList>
            <consortium name="DOE Joint Genome Institute"/>
            <person name="Ahrendt S."/>
            <person name="Looney B.P."/>
            <person name="Miyauchi S."/>
            <person name="Morin E."/>
            <person name="Drula E."/>
            <person name="Courty P.E."/>
            <person name="Chicoki N."/>
            <person name="Fauchery L."/>
            <person name="Kohler A."/>
            <person name="Kuo A."/>
            <person name="Labutti K."/>
            <person name="Pangilinan J."/>
            <person name="Lipzen A."/>
            <person name="Riley R."/>
            <person name="Andreopoulos W."/>
            <person name="He G."/>
            <person name="Johnson J."/>
            <person name="Barry K.W."/>
            <person name="Grigoriev I.V."/>
            <person name="Nagy L."/>
            <person name="Hibbett D."/>
            <person name="Henrissat B."/>
            <person name="Matheny P.B."/>
            <person name="Labbe J."/>
            <person name="Martin F."/>
        </authorList>
    </citation>
    <scope>NUCLEOTIDE SEQUENCE</scope>
    <source>
        <strain evidence="1">EC-137</strain>
    </source>
</reference>
<reference evidence="1" key="2">
    <citation type="journal article" date="2022" name="New Phytol.">
        <title>Evolutionary transition to the ectomycorrhizal habit in the genomes of a hyperdiverse lineage of mushroom-forming fungi.</title>
        <authorList>
            <person name="Looney B."/>
            <person name="Miyauchi S."/>
            <person name="Morin E."/>
            <person name="Drula E."/>
            <person name="Courty P.E."/>
            <person name="Kohler A."/>
            <person name="Kuo A."/>
            <person name="LaButti K."/>
            <person name="Pangilinan J."/>
            <person name="Lipzen A."/>
            <person name="Riley R."/>
            <person name="Andreopoulos W."/>
            <person name="He G."/>
            <person name="Johnson J."/>
            <person name="Nolan M."/>
            <person name="Tritt A."/>
            <person name="Barry K.W."/>
            <person name="Grigoriev I.V."/>
            <person name="Nagy L.G."/>
            <person name="Hibbett D."/>
            <person name="Henrissat B."/>
            <person name="Matheny P.B."/>
            <person name="Labbe J."/>
            <person name="Martin F.M."/>
        </authorList>
    </citation>
    <scope>NUCLEOTIDE SEQUENCE</scope>
    <source>
        <strain evidence="1">EC-137</strain>
    </source>
</reference>
<sequence>LQRCLRDAEERKQEGTEHFRASRWGESMAMYRSALSLLPKRRVEESKRGKGKGKARASSPDSGEDEDEAAEGAPEEDHRSHRSSSEEDDLGTPVKEPISLLEQDCAKMRAVLNANIGACYLKLGEHAEAVQACSDAIVDDPAYTKAILRRAQCNEKIGSWAALASAQDDYNKLMELLPSASKETRDVERALRQLKPRLEAAQKREVDEMMGKLKGLGNTILGKFGLSTDNFKFEPNDQGGYSMNFVR</sequence>
<keyword evidence="2" id="KW-1185">Reference proteome</keyword>
<dbReference type="EMBL" id="MU273469">
    <property type="protein sequence ID" value="KAI0036681.1"/>
    <property type="molecule type" value="Genomic_DNA"/>
</dbReference>